<feature type="transmembrane region" description="Helical" evidence="1">
    <location>
        <begin position="36"/>
        <end position="57"/>
    </location>
</feature>
<feature type="transmembrane region" description="Helical" evidence="1">
    <location>
        <begin position="92"/>
        <end position="125"/>
    </location>
</feature>
<proteinExistence type="predicted"/>
<keyword evidence="4" id="KW-1185">Reference proteome</keyword>
<dbReference type="InterPro" id="IPR007038">
    <property type="entry name" value="HupE_UreJ"/>
</dbReference>
<dbReference type="EMBL" id="JACEZS010000009">
    <property type="protein sequence ID" value="MBA5606218.1"/>
    <property type="molecule type" value="Genomic_DNA"/>
</dbReference>
<evidence type="ECO:0000313" key="4">
    <source>
        <dbReference type="Proteomes" id="UP000566711"/>
    </source>
</evidence>
<name>A0A7W2EHV7_9BURK</name>
<evidence type="ECO:0000256" key="2">
    <source>
        <dbReference type="SAM" id="SignalP"/>
    </source>
</evidence>
<accession>A0A7W2EHV7</accession>
<dbReference type="PROSITE" id="PS51257">
    <property type="entry name" value="PROKAR_LIPOPROTEIN"/>
    <property type="match status" value="1"/>
</dbReference>
<feature type="transmembrane region" description="Helical" evidence="1">
    <location>
        <begin position="64"/>
        <end position="86"/>
    </location>
</feature>
<dbReference type="PIRSF" id="PIRSF016919">
    <property type="entry name" value="HupE_UreJ"/>
    <property type="match status" value="1"/>
</dbReference>
<keyword evidence="1" id="KW-0812">Transmembrane</keyword>
<evidence type="ECO:0000313" key="3">
    <source>
        <dbReference type="EMBL" id="MBA5606218.1"/>
    </source>
</evidence>
<feature type="chain" id="PRO_5031213068" evidence="2">
    <location>
        <begin position="22"/>
        <end position="190"/>
    </location>
</feature>
<evidence type="ECO:0000256" key="1">
    <source>
        <dbReference type="SAM" id="Phobius"/>
    </source>
</evidence>
<dbReference type="Pfam" id="PF04955">
    <property type="entry name" value="HupE_UreJ"/>
    <property type="match status" value="1"/>
</dbReference>
<reference evidence="3 4" key="1">
    <citation type="submission" date="2020-07" db="EMBL/GenBank/DDBJ databases">
        <title>Novel species isolated from subtropical streams in China.</title>
        <authorList>
            <person name="Lu H."/>
        </authorList>
    </citation>
    <scope>NUCLEOTIDE SEQUENCE [LARGE SCALE GENOMIC DNA]</scope>
    <source>
        <strain evidence="3 4">FT3S</strain>
    </source>
</reference>
<organism evidence="3 4">
    <name type="scientific">Rugamonas fusca</name>
    <dbReference type="NCBI Taxonomy" id="2758568"/>
    <lineage>
        <taxon>Bacteria</taxon>
        <taxon>Pseudomonadati</taxon>
        <taxon>Pseudomonadota</taxon>
        <taxon>Betaproteobacteria</taxon>
        <taxon>Burkholderiales</taxon>
        <taxon>Oxalobacteraceae</taxon>
        <taxon>Telluria group</taxon>
        <taxon>Rugamonas</taxon>
    </lineage>
</organism>
<feature type="transmembrane region" description="Helical" evidence="1">
    <location>
        <begin position="164"/>
        <end position="186"/>
    </location>
</feature>
<protein>
    <submittedName>
        <fullName evidence="3">HupE/UreJ family protein</fullName>
    </submittedName>
</protein>
<keyword evidence="1" id="KW-1133">Transmembrane helix</keyword>
<comment type="caution">
    <text evidence="3">The sequence shown here is derived from an EMBL/GenBank/DDBJ whole genome shotgun (WGS) entry which is preliminary data.</text>
</comment>
<feature type="signal peptide" evidence="2">
    <location>
        <begin position="1"/>
        <end position="21"/>
    </location>
</feature>
<dbReference type="Proteomes" id="UP000566711">
    <property type="component" value="Unassembled WGS sequence"/>
</dbReference>
<keyword evidence="1" id="KW-0472">Membrane</keyword>
<dbReference type="AlphaFoldDB" id="A0A7W2EHV7"/>
<dbReference type="RefSeq" id="WP_182218066.1">
    <property type="nucleotide sequence ID" value="NZ_JACEZS010000009.1"/>
</dbReference>
<sequence length="190" mass="18896">MKNLKPLLAGALALACVPALAHPAAGAHAHGFAAGFIHPFTGLDHVLAMLAVGIWSVRQPHARALPLAFLAMLFVGVVTGVAGLVIPELETGIALSVAVMGVLIFVAARLPAAIGALMLAAFAILHGNAHGHEMPEVASAMGLLVGSALLLETGRLLGRVSPALLLKLAGAMIAAAGVMLAAAAAASNLA</sequence>
<gene>
    <name evidence="3" type="ORF">H3H36_12725</name>
</gene>
<keyword evidence="2" id="KW-0732">Signal</keyword>